<dbReference type="Proteomes" id="UP000885738">
    <property type="component" value="Unassembled WGS sequence"/>
</dbReference>
<protein>
    <submittedName>
        <fullName evidence="1">Uncharacterized protein</fullName>
    </submittedName>
</protein>
<accession>A0A7C1ZL34</accession>
<proteinExistence type="predicted"/>
<organism evidence="1">
    <name type="scientific">Desulfofervidus auxilii</name>
    <dbReference type="NCBI Taxonomy" id="1621989"/>
    <lineage>
        <taxon>Bacteria</taxon>
        <taxon>Pseudomonadati</taxon>
        <taxon>Thermodesulfobacteriota</taxon>
        <taxon>Candidatus Desulfofervidia</taxon>
        <taxon>Candidatus Desulfofervidales</taxon>
        <taxon>Candidatus Desulfofervidaceae</taxon>
        <taxon>Candidatus Desulfofervidus</taxon>
    </lineage>
</organism>
<comment type="caution">
    <text evidence="1">The sequence shown here is derived from an EMBL/GenBank/DDBJ whole genome shotgun (WGS) entry which is preliminary data.</text>
</comment>
<sequence length="300" mass="34759">MALRAFVSSSKLKGELRRFILHMPYCIEFGKVTIDLGRKEVKAAYPFPEREYNQYLKKLYNLEELMKIWGLLGKLTKHIYTFFATKEGWSKKPETFYDYTIYGVPFLAEGLTLGGSLALSEALGLGETLELRVKVTSFVTEEDLKKAVYILLTLINEDKVQKISNAEVLERVHRLRLSVPKLEDPLPSDDELRKKYGEACRKACRDCSEEAINEDVEYLVCRAKERKKVYNELVKQGVIRPDLLPLKPLDEVKRYIYALVNYEQPKICDVCGKEHYRRSKYCSDACKQKAYRIRQVGGEV</sequence>
<name>A0A7C1ZL34_DESA2</name>
<dbReference type="AlphaFoldDB" id="A0A7C1ZL34"/>
<reference evidence="1" key="1">
    <citation type="journal article" date="2020" name="mSystems">
        <title>Genome- and Community-Level Interaction Insights into Carbon Utilization and Element Cycling Functions of Hydrothermarchaeota in Hydrothermal Sediment.</title>
        <authorList>
            <person name="Zhou Z."/>
            <person name="Liu Y."/>
            <person name="Xu W."/>
            <person name="Pan J."/>
            <person name="Luo Z.H."/>
            <person name="Li M."/>
        </authorList>
    </citation>
    <scope>NUCLEOTIDE SEQUENCE [LARGE SCALE GENOMIC DNA]</scope>
    <source>
        <strain evidence="1">HyVt-389</strain>
    </source>
</reference>
<gene>
    <name evidence="1" type="ORF">ENI35_00585</name>
</gene>
<dbReference type="EMBL" id="DRIH01000013">
    <property type="protein sequence ID" value="HEC67305.1"/>
    <property type="molecule type" value="Genomic_DNA"/>
</dbReference>
<evidence type="ECO:0000313" key="1">
    <source>
        <dbReference type="EMBL" id="HEC67305.1"/>
    </source>
</evidence>